<dbReference type="Proteomes" id="UP000041394">
    <property type="component" value="Unassembled WGS sequence"/>
</dbReference>
<dbReference type="EC" id="3.6.1.-" evidence="5"/>
<dbReference type="InterPro" id="IPR022927">
    <property type="entry name" value="RppH"/>
</dbReference>
<reference evidence="9" key="2">
    <citation type="submission" date="2014-12" db="EMBL/GenBank/DDBJ databases">
        <authorList>
            <person name="Smet A."/>
        </authorList>
    </citation>
    <scope>NUCLEOTIDE SEQUENCE [LARGE SCALE GENOMIC DNA]</scope>
</reference>
<comment type="cofactor">
    <cofactor evidence="1">
        <name>Mn(2+)</name>
        <dbReference type="ChEBI" id="CHEBI:29035"/>
    </cofactor>
</comment>
<evidence type="ECO:0000313" key="9">
    <source>
        <dbReference type="Proteomes" id="UP000038622"/>
    </source>
</evidence>
<dbReference type="NCBIfam" id="NF001938">
    <property type="entry name" value="PRK00714.1-5"/>
    <property type="match status" value="1"/>
</dbReference>
<feature type="domain" description="Nudix hydrolase" evidence="4">
    <location>
        <begin position="6"/>
        <end position="148"/>
    </location>
</feature>
<reference evidence="10 11" key="3">
    <citation type="submission" date="2014-12" db="EMBL/GenBank/DDBJ databases">
        <authorList>
            <person name="Jaenicke S."/>
        </authorList>
    </citation>
    <scope>NUCLEOTIDE SEQUENCE [LARGE SCALE GENOMIC DNA]</scope>
</reference>
<keyword evidence="9" id="KW-1185">Reference proteome</keyword>
<evidence type="ECO:0000313" key="5">
    <source>
        <dbReference type="EMBL" id="CRF41376.1"/>
    </source>
</evidence>
<dbReference type="PROSITE" id="PS51462">
    <property type="entry name" value="NUDIX"/>
    <property type="match status" value="1"/>
</dbReference>
<dbReference type="Pfam" id="PF00293">
    <property type="entry name" value="NUDIX"/>
    <property type="match status" value="1"/>
</dbReference>
<sequence>MDTKKSYRPNVAAVVLSSQYPRDCEFFLAQRIDIQGAWQFPQGGIDQGETPLKALYRELLEEIGTDAIEVIAEYPKWITYDFPPTMPKKLYPFDGQKQKYFLVRLKNNSLINIQTLSPEFNRYCFVKTKDLFHRVVHFKRQVYRQVIGYFRKEGYL</sequence>
<dbReference type="EMBL" id="CDML01000038">
    <property type="protein sequence ID" value="CRF41376.1"/>
    <property type="molecule type" value="Genomic_DNA"/>
</dbReference>
<evidence type="ECO:0000256" key="1">
    <source>
        <dbReference type="ARBA" id="ARBA00001936"/>
    </source>
</evidence>
<dbReference type="Proteomes" id="UP000038622">
    <property type="component" value="Unassembled WGS sequence"/>
</dbReference>
<dbReference type="EMBL" id="CDMG01000009">
    <property type="protein sequence ID" value="CRF52994.1"/>
    <property type="molecule type" value="Genomic_DNA"/>
</dbReference>
<dbReference type="InterPro" id="IPR020084">
    <property type="entry name" value="NUDIX_hydrolase_CS"/>
</dbReference>
<evidence type="ECO:0000313" key="7">
    <source>
        <dbReference type="EMBL" id="CRF43627.1"/>
    </source>
</evidence>
<evidence type="ECO:0000256" key="3">
    <source>
        <dbReference type="RuleBase" id="RU003476"/>
    </source>
</evidence>
<dbReference type="RefSeq" id="WP_053940688.1">
    <property type="nucleotide sequence ID" value="NZ_BSCV01000013.1"/>
</dbReference>
<dbReference type="Proteomes" id="UP000045175">
    <property type="component" value="Unassembled WGS sequence"/>
</dbReference>
<dbReference type="InterPro" id="IPR020476">
    <property type="entry name" value="Nudix_hydrolase"/>
</dbReference>
<dbReference type="GO" id="GO:0006167">
    <property type="term" value="P:AMP biosynthetic process"/>
    <property type="evidence" value="ECO:0007669"/>
    <property type="project" value="TreeGrafter"/>
</dbReference>
<dbReference type="Proteomes" id="UP000043437">
    <property type="component" value="Unassembled WGS sequence"/>
</dbReference>
<comment type="similarity">
    <text evidence="3">Belongs to the Nudix hydrolase family.</text>
</comment>
<dbReference type="PANTHER" id="PTHR21340:SF0">
    <property type="entry name" value="BIS(5'-NUCLEOSYL)-TETRAPHOSPHATASE [ASYMMETRICAL]"/>
    <property type="match status" value="1"/>
</dbReference>
<dbReference type="InterPro" id="IPR051325">
    <property type="entry name" value="Nudix_hydrolase_domain"/>
</dbReference>
<dbReference type="Gene3D" id="3.90.79.10">
    <property type="entry name" value="Nucleoside Triphosphate Pyrophosphohydrolase"/>
    <property type="match status" value="1"/>
</dbReference>
<dbReference type="InterPro" id="IPR015797">
    <property type="entry name" value="NUDIX_hydrolase-like_dom_sf"/>
</dbReference>
<dbReference type="GeneID" id="82132376"/>
<dbReference type="GO" id="GO:0004081">
    <property type="term" value="F:bis(5'-nucleosyl)-tetraphosphatase (asymmetrical) activity"/>
    <property type="evidence" value="ECO:0007669"/>
    <property type="project" value="TreeGrafter"/>
</dbReference>
<protein>
    <submittedName>
        <fullName evidence="5">Adenosine (5')-pentaphospho-(5'')-adenosine pyrophosphohydrolase</fullName>
        <ecNumber evidence="5">3.6.1.-</ecNumber>
    </submittedName>
</protein>
<dbReference type="PROSITE" id="PS00893">
    <property type="entry name" value="NUDIX_BOX"/>
    <property type="match status" value="1"/>
</dbReference>
<dbReference type="OrthoDB" id="9810648at2"/>
<dbReference type="NCBIfam" id="NF001936">
    <property type="entry name" value="PRK00714.1-3"/>
    <property type="match status" value="1"/>
</dbReference>
<evidence type="ECO:0000259" key="4">
    <source>
        <dbReference type="PROSITE" id="PS51462"/>
    </source>
</evidence>
<dbReference type="EMBL" id="CDMH01000006">
    <property type="protein sequence ID" value="CRF42007.1"/>
    <property type="molecule type" value="Genomic_DNA"/>
</dbReference>
<evidence type="ECO:0000313" key="11">
    <source>
        <dbReference type="Proteomes" id="UP000043437"/>
    </source>
</evidence>
<dbReference type="PRINTS" id="PR00502">
    <property type="entry name" value="NUDIXFAMILY"/>
</dbReference>
<evidence type="ECO:0000313" key="6">
    <source>
        <dbReference type="EMBL" id="CRF42007.1"/>
    </source>
</evidence>
<dbReference type="PANTHER" id="PTHR21340">
    <property type="entry name" value="DIADENOSINE 5,5-P1,P4-TETRAPHOSPHATE PYROPHOSPHOHYDROLASE MUTT"/>
    <property type="match status" value="1"/>
</dbReference>
<name>A0A0K2X5S4_9HELI</name>
<dbReference type="InterPro" id="IPR000086">
    <property type="entry name" value="NUDIX_hydrolase_dom"/>
</dbReference>
<organism evidence="5 9">
    <name type="scientific">Helicobacter ailurogastricus</name>
    <dbReference type="NCBI Taxonomy" id="1578720"/>
    <lineage>
        <taxon>Bacteria</taxon>
        <taxon>Pseudomonadati</taxon>
        <taxon>Campylobacterota</taxon>
        <taxon>Epsilonproteobacteria</taxon>
        <taxon>Campylobacterales</taxon>
        <taxon>Helicobacteraceae</taxon>
        <taxon>Helicobacter</taxon>
    </lineage>
</organism>
<evidence type="ECO:0000313" key="10">
    <source>
        <dbReference type="Proteomes" id="UP000041394"/>
    </source>
</evidence>
<proteinExistence type="inferred from homology"/>
<dbReference type="STRING" id="1578720.HAL011_11700"/>
<accession>A0A0K2X5S4</accession>
<dbReference type="CDD" id="cd03671">
    <property type="entry name" value="NUDIX_Ap4A_hydrolase_plant_like"/>
    <property type="match status" value="1"/>
</dbReference>
<dbReference type="EMBL" id="CDMN01000005">
    <property type="protein sequence ID" value="CRF43627.1"/>
    <property type="molecule type" value="Genomic_DNA"/>
</dbReference>
<evidence type="ECO:0000256" key="2">
    <source>
        <dbReference type="ARBA" id="ARBA00022801"/>
    </source>
</evidence>
<evidence type="ECO:0000313" key="8">
    <source>
        <dbReference type="EMBL" id="CRF52994.1"/>
    </source>
</evidence>
<dbReference type="AlphaFoldDB" id="A0A0K2X5S4"/>
<dbReference type="SUPFAM" id="SSF55811">
    <property type="entry name" value="Nudix"/>
    <property type="match status" value="1"/>
</dbReference>
<gene>
    <name evidence="5" type="ORF">HAL011_11700</name>
    <name evidence="6" type="ORF">HAL013_01560</name>
    <name evidence="8" type="ORF">HAL07_14590</name>
    <name evidence="7" type="ORF">HAL09_01730</name>
</gene>
<dbReference type="GO" id="GO:0006754">
    <property type="term" value="P:ATP biosynthetic process"/>
    <property type="evidence" value="ECO:0007669"/>
    <property type="project" value="TreeGrafter"/>
</dbReference>
<keyword evidence="2 3" id="KW-0378">Hydrolase</keyword>
<reference evidence="5" key="1">
    <citation type="submission" date="2014-12" db="EMBL/GenBank/DDBJ databases">
        <title>Whole genome sequences of four Staphylococcus schleiferi canine isolates.</title>
        <authorList>
            <person name="Misic A.M."/>
            <person name="Cain C."/>
            <person name="Morris D.O."/>
            <person name="Rankin S."/>
            <person name="Beiting D."/>
        </authorList>
    </citation>
    <scope>NUCLEOTIDE SEQUENCE</scope>
    <source>
        <strain evidence="5">ASB11</strain>
        <strain evidence="6">ASB13</strain>
        <strain evidence="8">ASB7</strain>
        <strain evidence="7">ASB9</strain>
    </source>
</reference>